<reference evidence="6 7" key="1">
    <citation type="submission" date="2019-06" db="EMBL/GenBank/DDBJ databases">
        <title>Nitrosomonas stercoris KYUHI-S whole genome shotgun sequence.</title>
        <authorList>
            <person name="Nakagawa T."/>
            <person name="Tsuchiya Y."/>
            <person name="Takahashi R."/>
        </authorList>
    </citation>
    <scope>NUCLEOTIDE SEQUENCE [LARGE SCALE GENOMIC DNA]</scope>
    <source>
        <strain evidence="6 7">KYUHI-S</strain>
    </source>
</reference>
<dbReference type="PROSITE" id="PS50005">
    <property type="entry name" value="TPR"/>
    <property type="match status" value="1"/>
</dbReference>
<evidence type="ECO:0000256" key="1">
    <source>
        <dbReference type="ARBA" id="ARBA00022729"/>
    </source>
</evidence>
<dbReference type="Gene3D" id="1.25.40.10">
    <property type="entry name" value="Tetratricopeptide repeat domain"/>
    <property type="match status" value="1"/>
</dbReference>
<accession>A0A4Y1YP42</accession>
<dbReference type="InterPro" id="IPR011990">
    <property type="entry name" value="TPR-like_helical_dom_sf"/>
</dbReference>
<comment type="function">
    <text evidence="2">Mediates coordination of peptidoglycan synthesis and outer membrane constriction during cell division.</text>
</comment>
<dbReference type="Pfam" id="PF13525">
    <property type="entry name" value="YfiO"/>
    <property type="match status" value="1"/>
</dbReference>
<evidence type="ECO:0000259" key="4">
    <source>
        <dbReference type="Pfam" id="PF13525"/>
    </source>
</evidence>
<comment type="subcellular location">
    <subcellularLocation>
        <location evidence="2">Periplasm</location>
    </subcellularLocation>
</comment>
<dbReference type="InterPro" id="IPR019734">
    <property type="entry name" value="TPR_rpt"/>
</dbReference>
<dbReference type="SUPFAM" id="SSF48452">
    <property type="entry name" value="TPR-like"/>
    <property type="match status" value="1"/>
</dbReference>
<dbReference type="NCBIfam" id="TIGR02795">
    <property type="entry name" value="tol_pal_ybgF"/>
    <property type="match status" value="1"/>
</dbReference>
<evidence type="ECO:0000259" key="5">
    <source>
        <dbReference type="Pfam" id="PF16331"/>
    </source>
</evidence>
<feature type="domain" description="YbgF trimerisation" evidence="5">
    <location>
        <begin position="41"/>
        <end position="112"/>
    </location>
</feature>
<proteinExistence type="inferred from homology"/>
<dbReference type="GO" id="GO:0070206">
    <property type="term" value="P:protein trimerization"/>
    <property type="evidence" value="ECO:0007669"/>
    <property type="project" value="InterPro"/>
</dbReference>
<dbReference type="AlphaFoldDB" id="A0A4Y1YP42"/>
<evidence type="ECO:0000313" key="7">
    <source>
        <dbReference type="Proteomes" id="UP000316473"/>
    </source>
</evidence>
<evidence type="ECO:0000256" key="2">
    <source>
        <dbReference type="HAMAP-Rule" id="MF_02066"/>
    </source>
</evidence>
<dbReference type="Proteomes" id="UP000316473">
    <property type="component" value="Chromosome"/>
</dbReference>
<gene>
    <name evidence="2" type="primary">cpoB</name>
    <name evidence="6" type="ORF">Nstercoris_00786</name>
</gene>
<feature type="chain" id="PRO_5021521468" description="Cell division coordinator CpoB" evidence="2">
    <location>
        <begin position="20"/>
        <end position="279"/>
    </location>
</feature>
<dbReference type="KEGG" id="nst:Nstercoris_00786"/>
<comment type="similarity">
    <text evidence="2">Belongs to the CpoB family.</text>
</comment>
<feature type="repeat" description="TPR" evidence="3">
    <location>
        <begin position="195"/>
        <end position="228"/>
    </location>
</feature>
<dbReference type="Pfam" id="PF16331">
    <property type="entry name" value="TolA_bind_tri"/>
    <property type="match status" value="1"/>
</dbReference>
<keyword evidence="2" id="KW-0131">Cell cycle</keyword>
<name>A0A4Y1YP42_9PROT</name>
<dbReference type="GO" id="GO:0030288">
    <property type="term" value="C:outer membrane-bounded periplasmic space"/>
    <property type="evidence" value="ECO:0007669"/>
    <property type="project" value="UniProtKB-UniRule"/>
</dbReference>
<evidence type="ECO:0000313" key="6">
    <source>
        <dbReference type="EMBL" id="BBL34547.1"/>
    </source>
</evidence>
<dbReference type="InterPro" id="IPR032519">
    <property type="entry name" value="YbgF_tri"/>
</dbReference>
<keyword evidence="2" id="KW-0132">Cell division</keyword>
<keyword evidence="1 2" id="KW-0732">Signal</keyword>
<dbReference type="EMBL" id="AP019755">
    <property type="protein sequence ID" value="BBL34547.1"/>
    <property type="molecule type" value="Genomic_DNA"/>
</dbReference>
<dbReference type="GO" id="GO:0043093">
    <property type="term" value="P:FtsZ-dependent cytokinesis"/>
    <property type="evidence" value="ECO:0007669"/>
    <property type="project" value="UniProtKB-UniRule"/>
</dbReference>
<feature type="domain" description="Outer membrane lipoprotein BamD-like" evidence="4">
    <location>
        <begin position="156"/>
        <end position="279"/>
    </location>
</feature>
<keyword evidence="2" id="KW-0574">Periplasm</keyword>
<dbReference type="InterPro" id="IPR039565">
    <property type="entry name" value="BamD-like"/>
</dbReference>
<dbReference type="InterPro" id="IPR014162">
    <property type="entry name" value="CpoB_C"/>
</dbReference>
<sequence length="279" mass="30927" precursor="true">MLRALLPVFLLLGSSMAQAALFGDSETREQMDALRAKVSEMEARMQRTEEVFMGQSLIELHSQAETLKEELGKLRGKIEVLEDENRSLRKQQKDFYLDLDNRLRQLEPDSATSAPALPPSETSLAVQEEKINQDNTASPSASASKAAPVVLQLPNTEQRNQYDAVYALFKDGDYSSAITGFERFLTQHPQSALAPAAAYWIGNAHYAMRDFDKAIAAQQRLLDVYPNSSKTPDGLLNMASSQVEVGQKAAAKKTLEELIANYPTTEAAEKARRRFGSLK</sequence>
<protein>
    <recommendedName>
        <fullName evidence="2">Cell division coordinator CpoB</fullName>
    </recommendedName>
</protein>
<feature type="coiled-coil region" evidence="2">
    <location>
        <begin position="24"/>
        <end position="91"/>
    </location>
</feature>
<dbReference type="Gene3D" id="1.20.5.110">
    <property type="match status" value="1"/>
</dbReference>
<keyword evidence="3" id="KW-0802">TPR repeat</keyword>
<evidence type="ECO:0000256" key="3">
    <source>
        <dbReference type="PROSITE-ProRule" id="PRU00339"/>
    </source>
</evidence>
<feature type="signal peptide" evidence="2">
    <location>
        <begin position="1"/>
        <end position="19"/>
    </location>
</feature>
<dbReference type="HAMAP" id="MF_02066">
    <property type="entry name" value="CpoB"/>
    <property type="match status" value="1"/>
</dbReference>
<organism evidence="6 7">
    <name type="scientific">Nitrosomonas stercoris</name>
    <dbReference type="NCBI Taxonomy" id="1444684"/>
    <lineage>
        <taxon>Bacteria</taxon>
        <taxon>Pseudomonadati</taxon>
        <taxon>Pseudomonadota</taxon>
        <taxon>Betaproteobacteria</taxon>
        <taxon>Nitrosomonadales</taxon>
        <taxon>Nitrosomonadaceae</taxon>
        <taxon>Nitrosomonas</taxon>
    </lineage>
</organism>
<dbReference type="InterPro" id="IPR034706">
    <property type="entry name" value="CpoB"/>
</dbReference>
<keyword evidence="2" id="KW-0175">Coiled coil</keyword>
<keyword evidence="7" id="KW-1185">Reference proteome</keyword>